<sequence>MQCLDYAKELHEAGISVFPVGSNKVPRGPWKRFIKTRPTAEEVQGSFSQPVGIGRVCGAISGNLEAIDFDIDDEAETDLTTDDALRAWAAIVDELRPGLRSNLCLIRTPRPGYHVNYRCESPVEGNQKLAYVPSRSQAGKWKAILETRGEGGYCLSPGSADFSHPLGASNYQHIAGPKLSELQTITADERAVLLQAARQFNCKPELVSHERPAGNSVDRSEGIRPGDDFEQRTTWAEILEPAGFTFVGSEGDTGRWRRPGTKSLLSATTNAGGSGLFYPFSPNCGMEPNRGYNKFSVYAWLNHGGDMSAAANELTRQGYGKRADLSHVNIDEALRTAEKRNEEKSQSTEFPSHLLHVPGMISGLIDYTIRTAFIPQPVLSLAASISLMGALIGRKVTDDFGSRANVYTVGLCRSGGGKEHSRKVNKAALVAGQADPIIGPEEFVSGPGIINAIGEPDEPALLFQNDEIGRFLKSIGNGQKNPHLYQVVTVLMKLFTSSDSVFLGAAYADSKKNIKIDCPNACLYGTTVPGSFFDSLEKESLTDGFVSRLLIFEGDDNAEINTRPVREEFPAELAADVKRWFEFKPGGNLSDITAQPRVVQTTPDAGKMLMDFTVRSLSQRDDDIEQALWSRAGEKARKLALIHACSESFDDPLIDTHAAEWAIELVTYLTQRLLSMAVDYVSENEHERSWKKLERVIQDRGSIRSSELHAKTRFLKASERWGMLKELESRGVIAISDEGSSGGRRASMITWTGD</sequence>
<organism evidence="3 5">
    <name type="scientific">Thalassoglobus polymorphus</name>
    <dbReference type="NCBI Taxonomy" id="2527994"/>
    <lineage>
        <taxon>Bacteria</taxon>
        <taxon>Pseudomonadati</taxon>
        <taxon>Planctomycetota</taxon>
        <taxon>Planctomycetia</taxon>
        <taxon>Planctomycetales</taxon>
        <taxon>Planctomycetaceae</taxon>
        <taxon>Thalassoglobus</taxon>
    </lineage>
</organism>
<protein>
    <recommendedName>
        <fullName evidence="2">DNA primase/polymerase bifunctional N-terminal domain-containing protein</fullName>
    </recommendedName>
</protein>
<feature type="region of interest" description="Disordered" evidence="1">
    <location>
        <begin position="207"/>
        <end position="227"/>
    </location>
</feature>
<dbReference type="Pfam" id="PF13148">
    <property type="entry name" value="DUF3987"/>
    <property type="match status" value="1"/>
</dbReference>
<evidence type="ECO:0000313" key="5">
    <source>
        <dbReference type="Proteomes" id="UP000315724"/>
    </source>
</evidence>
<evidence type="ECO:0000256" key="1">
    <source>
        <dbReference type="SAM" id="MobiDB-lite"/>
    </source>
</evidence>
<feature type="domain" description="DNA primase/polymerase bifunctional N-terminal" evidence="2">
    <location>
        <begin position="7"/>
        <end position="186"/>
    </location>
</feature>
<dbReference type="Gene3D" id="3.30.720.160">
    <property type="entry name" value="Bifunctional DNA primase/polymerase, N-terminal"/>
    <property type="match status" value="1"/>
</dbReference>
<dbReference type="RefSeq" id="WP_145195180.1">
    <property type="nucleotide sequence ID" value="NZ_CP036267.1"/>
</dbReference>
<proteinExistence type="predicted"/>
<reference evidence="3 5" key="1">
    <citation type="submission" date="2019-02" db="EMBL/GenBank/DDBJ databases">
        <title>Deep-cultivation of Planctomycetes and their phenomic and genomic characterization uncovers novel biology.</title>
        <authorList>
            <person name="Wiegand S."/>
            <person name="Jogler M."/>
            <person name="Boedeker C."/>
            <person name="Pinto D."/>
            <person name="Vollmers J."/>
            <person name="Rivas-Marin E."/>
            <person name="Kohn T."/>
            <person name="Peeters S.H."/>
            <person name="Heuer A."/>
            <person name="Rast P."/>
            <person name="Oberbeckmann S."/>
            <person name="Bunk B."/>
            <person name="Jeske O."/>
            <person name="Meyerdierks A."/>
            <person name="Storesund J.E."/>
            <person name="Kallscheuer N."/>
            <person name="Luecker S."/>
            <person name="Lage O.M."/>
            <person name="Pohl T."/>
            <person name="Merkel B.J."/>
            <person name="Hornburger P."/>
            <person name="Mueller R.-W."/>
            <person name="Bruemmer F."/>
            <person name="Labrenz M."/>
            <person name="Spormann A.M."/>
            <person name="Op den Camp H."/>
            <person name="Overmann J."/>
            <person name="Amann R."/>
            <person name="Jetten M.S.M."/>
            <person name="Mascher T."/>
            <person name="Medema M.H."/>
            <person name="Devos D.P."/>
            <person name="Kaster A.-K."/>
            <person name="Ovreas L."/>
            <person name="Rohde M."/>
            <person name="Galperin M.Y."/>
            <person name="Jogler C."/>
        </authorList>
    </citation>
    <scope>NUCLEOTIDE SEQUENCE [LARGE SCALE GENOMIC DNA]</scope>
    <source>
        <strain evidence="3 5">Mal48</strain>
    </source>
</reference>
<dbReference type="SUPFAM" id="SSF56747">
    <property type="entry name" value="Prim-pol domain"/>
    <property type="match status" value="1"/>
</dbReference>
<gene>
    <name evidence="3" type="ORF">Mal48_01380</name>
    <name evidence="4" type="ORF">Mal48_01830</name>
</gene>
<dbReference type="OrthoDB" id="247920at2"/>
<dbReference type="Pfam" id="PF09250">
    <property type="entry name" value="Prim-Pol"/>
    <property type="match status" value="1"/>
</dbReference>
<dbReference type="EMBL" id="CP036267">
    <property type="protein sequence ID" value="QDT30909.1"/>
    <property type="molecule type" value="Genomic_DNA"/>
</dbReference>
<evidence type="ECO:0000259" key="2">
    <source>
        <dbReference type="SMART" id="SM00943"/>
    </source>
</evidence>
<dbReference type="Proteomes" id="UP000315724">
    <property type="component" value="Chromosome"/>
</dbReference>
<evidence type="ECO:0000313" key="4">
    <source>
        <dbReference type="EMBL" id="QDT30954.1"/>
    </source>
</evidence>
<dbReference type="SMART" id="SM00943">
    <property type="entry name" value="Prim-Pol"/>
    <property type="match status" value="1"/>
</dbReference>
<dbReference type="InterPro" id="IPR015330">
    <property type="entry name" value="DNA_primase/pol_bifunc_N"/>
</dbReference>
<evidence type="ECO:0000313" key="3">
    <source>
        <dbReference type="EMBL" id="QDT30909.1"/>
    </source>
</evidence>
<name>A0A517QGZ6_9PLAN</name>
<keyword evidence="5" id="KW-1185">Reference proteome</keyword>
<dbReference type="AlphaFoldDB" id="A0A517QGZ6"/>
<dbReference type="KEGG" id="tpol:Mal48_01380"/>
<dbReference type="KEGG" id="tpol:Mal48_01830"/>
<dbReference type="EMBL" id="CP036267">
    <property type="protein sequence ID" value="QDT30954.1"/>
    <property type="molecule type" value="Genomic_DNA"/>
</dbReference>
<dbReference type="InterPro" id="IPR025048">
    <property type="entry name" value="DUF3987"/>
</dbReference>
<accession>A0A517QGZ6</accession>